<protein>
    <submittedName>
        <fullName evidence="1">Uncharacterized protein</fullName>
    </submittedName>
</protein>
<keyword evidence="2" id="KW-1185">Reference proteome</keyword>
<evidence type="ECO:0000313" key="1">
    <source>
        <dbReference type="EMBL" id="AMC11411.1"/>
    </source>
</evidence>
<reference evidence="1 2" key="2">
    <citation type="journal article" date="2016" name="Int. J. Syst. Evol. Microbiol.">
        <title>Lutibacter profundi sp. nov., isolated from a deep-sea hydrothermal system on the Arctic Mid-Ocean Ridge and emended description of the genus Lutibacter.</title>
        <authorList>
            <person name="Le Moine Bauer S."/>
            <person name="Roalkvam I."/>
            <person name="Steen I.H."/>
            <person name="Dahle H."/>
        </authorList>
    </citation>
    <scope>NUCLEOTIDE SEQUENCE [LARGE SCALE GENOMIC DNA]</scope>
    <source>
        <strain evidence="1 2">LP1</strain>
    </source>
</reference>
<accession>A0A120IEE4</accession>
<organism evidence="1 2">
    <name type="scientific">Lutibacter profundi</name>
    <dbReference type="NCBI Taxonomy" id="1622118"/>
    <lineage>
        <taxon>Bacteria</taxon>
        <taxon>Pseudomonadati</taxon>
        <taxon>Bacteroidota</taxon>
        <taxon>Flavobacteriia</taxon>
        <taxon>Flavobacteriales</taxon>
        <taxon>Flavobacteriaceae</taxon>
        <taxon>Lutibacter</taxon>
    </lineage>
</organism>
<dbReference type="STRING" id="1622118.Lupro_09115"/>
<reference evidence="2" key="1">
    <citation type="submission" date="2015-12" db="EMBL/GenBank/DDBJ databases">
        <title>Complete genome sequence of Lutibacter profundus strain LP1.</title>
        <authorList>
            <person name="Wissuwa J."/>
            <person name="Le Moine Bauer S."/>
            <person name="Stokke R."/>
            <person name="Dahle H."/>
            <person name="Steen I.H."/>
        </authorList>
    </citation>
    <scope>NUCLEOTIDE SEQUENCE [LARGE SCALE GENOMIC DNA]</scope>
    <source>
        <strain evidence="2">LP1</strain>
    </source>
</reference>
<proteinExistence type="predicted"/>
<dbReference type="RefSeq" id="WP_068209078.1">
    <property type="nucleotide sequence ID" value="NZ_CP013355.1"/>
</dbReference>
<dbReference type="KEGG" id="lut:Lupro_09115"/>
<dbReference type="AlphaFoldDB" id="A0A120IEE4"/>
<dbReference type="OrthoDB" id="1446280at2"/>
<dbReference type="Proteomes" id="UP000059672">
    <property type="component" value="Chromosome"/>
</dbReference>
<gene>
    <name evidence="1" type="ORF">Lupro_09115</name>
</gene>
<sequence>MKIVNNIKYKILMLFLISTINCISQSKKETVYILFDGNSKEKCRLEVEYSSDNDGRLDGYQTVNKYRKKYKNNRIIFEIYNENFVFDKQKFEPDTCSVQNFNKIKLETIESINKKVKDSDLGYLFKNSLFNKIYLVEKISETRIIKYEVYWAGELTSE</sequence>
<dbReference type="EMBL" id="CP013355">
    <property type="protein sequence ID" value="AMC11411.1"/>
    <property type="molecule type" value="Genomic_DNA"/>
</dbReference>
<evidence type="ECO:0000313" key="2">
    <source>
        <dbReference type="Proteomes" id="UP000059672"/>
    </source>
</evidence>
<name>A0A120IEE4_9FLAO</name>